<sequence length="217" mass="25135">MKLNILTHKCKRLEKVLKNSGLVYSKHIQKPKINPFNPNKISKMVIFRILKNSCSWIFKFLNYDRTPKPSILRLNQKELKKVFDGIMLGDGVWNGSELTVQNPNILNFFRILCVLLGYRTLQFFSALENKQRTYVTYKNTCNIIISKHLKKIKYKGTIWCPHTKNGTFIAKRKGKIFITGNSFAAHFLMQGGDISDLKEFLGHKSIQSTMRYAGLKT</sequence>
<evidence type="ECO:0000313" key="2">
    <source>
        <dbReference type="EMBL" id="KKL08955.1"/>
    </source>
</evidence>
<dbReference type="GO" id="GO:0015074">
    <property type="term" value="P:DNA integration"/>
    <property type="evidence" value="ECO:0007669"/>
    <property type="project" value="InterPro"/>
</dbReference>
<name>A0A0F9AHT0_9ZZZZ</name>
<dbReference type="GO" id="GO:0003677">
    <property type="term" value="F:DNA binding"/>
    <property type="evidence" value="ECO:0007669"/>
    <property type="project" value="InterPro"/>
</dbReference>
<dbReference type="InterPro" id="IPR011010">
    <property type="entry name" value="DNA_brk_join_enz"/>
</dbReference>
<dbReference type="GO" id="GO:0006310">
    <property type="term" value="P:DNA recombination"/>
    <property type="evidence" value="ECO:0007669"/>
    <property type="project" value="UniProtKB-KW"/>
</dbReference>
<feature type="non-terminal residue" evidence="2">
    <location>
        <position position="217"/>
    </location>
</feature>
<gene>
    <name evidence="2" type="ORF">LCGC14_2570700</name>
</gene>
<dbReference type="InterPro" id="IPR013762">
    <property type="entry name" value="Integrase-like_cat_sf"/>
</dbReference>
<proteinExistence type="predicted"/>
<dbReference type="EMBL" id="LAZR01042677">
    <property type="protein sequence ID" value="KKL08955.1"/>
    <property type="molecule type" value="Genomic_DNA"/>
</dbReference>
<evidence type="ECO:0008006" key="3">
    <source>
        <dbReference type="Google" id="ProtNLM"/>
    </source>
</evidence>
<dbReference type="SUPFAM" id="SSF56349">
    <property type="entry name" value="DNA breaking-rejoining enzymes"/>
    <property type="match status" value="1"/>
</dbReference>
<protein>
    <recommendedName>
        <fullName evidence="3">Tyr recombinase domain-containing protein</fullName>
    </recommendedName>
</protein>
<dbReference type="AlphaFoldDB" id="A0A0F9AHT0"/>
<comment type="caution">
    <text evidence="2">The sequence shown here is derived from an EMBL/GenBank/DDBJ whole genome shotgun (WGS) entry which is preliminary data.</text>
</comment>
<reference evidence="2" key="1">
    <citation type="journal article" date="2015" name="Nature">
        <title>Complex archaea that bridge the gap between prokaryotes and eukaryotes.</title>
        <authorList>
            <person name="Spang A."/>
            <person name="Saw J.H."/>
            <person name="Jorgensen S.L."/>
            <person name="Zaremba-Niedzwiedzka K."/>
            <person name="Martijn J."/>
            <person name="Lind A.E."/>
            <person name="van Eijk R."/>
            <person name="Schleper C."/>
            <person name="Guy L."/>
            <person name="Ettema T.J."/>
        </authorList>
    </citation>
    <scope>NUCLEOTIDE SEQUENCE</scope>
</reference>
<organism evidence="2">
    <name type="scientific">marine sediment metagenome</name>
    <dbReference type="NCBI Taxonomy" id="412755"/>
    <lineage>
        <taxon>unclassified sequences</taxon>
        <taxon>metagenomes</taxon>
        <taxon>ecological metagenomes</taxon>
    </lineage>
</organism>
<accession>A0A0F9AHT0</accession>
<dbReference type="Gene3D" id="1.10.443.10">
    <property type="entry name" value="Intergrase catalytic core"/>
    <property type="match status" value="1"/>
</dbReference>
<keyword evidence="1" id="KW-0233">DNA recombination</keyword>
<evidence type="ECO:0000256" key="1">
    <source>
        <dbReference type="ARBA" id="ARBA00023172"/>
    </source>
</evidence>